<proteinExistence type="predicted"/>
<gene>
    <name evidence="1" type="ORF">BAURA63_03146</name>
</gene>
<protein>
    <submittedName>
        <fullName evidence="1">Uncharacterized protein</fullName>
    </submittedName>
</protein>
<dbReference type="Proteomes" id="UP000234327">
    <property type="component" value="Unassembled WGS sequence"/>
</dbReference>
<reference evidence="1 2" key="1">
    <citation type="submission" date="2017-03" db="EMBL/GenBank/DDBJ databases">
        <authorList>
            <person name="Afonso C.L."/>
            <person name="Miller P.J."/>
            <person name="Scott M.A."/>
            <person name="Spackman E."/>
            <person name="Goraichik I."/>
            <person name="Dimitrov K.M."/>
            <person name="Suarez D.L."/>
            <person name="Swayne D.E."/>
        </authorList>
    </citation>
    <scope>NUCLEOTIDE SEQUENCE [LARGE SCALE GENOMIC DNA]</scope>
    <source>
        <strain evidence="2">6(3)</strain>
    </source>
</reference>
<sequence>MTKQLAPLPPFDAQDQELWNSLTEEQRANFEADRRELLDYYIDEWSEDLPDETRIPIEQKMTLATVVGMMEAGA</sequence>
<dbReference type="AlphaFoldDB" id="A0A2H1KB28"/>
<organism evidence="1 2">
    <name type="scientific">Brevibacterium aurantiacum</name>
    <dbReference type="NCBI Taxonomy" id="273384"/>
    <lineage>
        <taxon>Bacteria</taxon>
        <taxon>Bacillati</taxon>
        <taxon>Actinomycetota</taxon>
        <taxon>Actinomycetes</taxon>
        <taxon>Micrococcales</taxon>
        <taxon>Brevibacteriaceae</taxon>
        <taxon>Brevibacterium</taxon>
    </lineage>
</organism>
<evidence type="ECO:0000313" key="1">
    <source>
        <dbReference type="EMBL" id="SMX96896.1"/>
    </source>
</evidence>
<accession>A0A2H1KB28</accession>
<evidence type="ECO:0000313" key="2">
    <source>
        <dbReference type="Proteomes" id="UP000234327"/>
    </source>
</evidence>
<name>A0A2H1KB28_BREAU</name>
<dbReference type="EMBL" id="FXYZ01000017">
    <property type="protein sequence ID" value="SMX96896.1"/>
    <property type="molecule type" value="Genomic_DNA"/>
</dbReference>
<dbReference type="RefSeq" id="WP_101598630.1">
    <property type="nucleotide sequence ID" value="NZ_FXYZ01000017.1"/>
</dbReference>